<dbReference type="AlphaFoldDB" id="R9HMI1"/>
<evidence type="ECO:0000313" key="2">
    <source>
        <dbReference type="EMBL" id="EOS05248.1"/>
    </source>
</evidence>
<dbReference type="HOGENOM" id="CLU_023845_0_3_10"/>
<dbReference type="Gene3D" id="3.90.550.10">
    <property type="entry name" value="Spore Coat Polysaccharide Biosynthesis Protein SpsA, Chain A"/>
    <property type="match status" value="1"/>
</dbReference>
<dbReference type="PATRIC" id="fig|1235786.3.peg.635"/>
<protein>
    <recommendedName>
        <fullName evidence="1">Glycosyltransferase 2-like domain-containing protein</fullName>
    </recommendedName>
</protein>
<organism evidence="2 3">
    <name type="scientific">Phocaeicola vulgatus dnLKV7</name>
    <dbReference type="NCBI Taxonomy" id="1235786"/>
    <lineage>
        <taxon>Bacteria</taxon>
        <taxon>Pseudomonadati</taxon>
        <taxon>Bacteroidota</taxon>
        <taxon>Bacteroidia</taxon>
        <taxon>Bacteroidales</taxon>
        <taxon>Bacteroidaceae</taxon>
        <taxon>Phocaeicola</taxon>
    </lineage>
</organism>
<dbReference type="PANTHER" id="PTHR43179:SF10">
    <property type="entry name" value="GLYCOSYL TRANSFERASE"/>
    <property type="match status" value="1"/>
</dbReference>
<comment type="caution">
    <text evidence="2">The sequence shown here is derived from an EMBL/GenBank/DDBJ whole genome shotgun (WGS) entry which is preliminary data.</text>
</comment>
<dbReference type="RefSeq" id="WP_016270220.1">
    <property type="nucleotide sequence ID" value="NZ_KE159465.1"/>
</dbReference>
<evidence type="ECO:0000259" key="1">
    <source>
        <dbReference type="Pfam" id="PF00535"/>
    </source>
</evidence>
<dbReference type="PANTHER" id="PTHR43179">
    <property type="entry name" value="RHAMNOSYLTRANSFERASE WBBL"/>
    <property type="match status" value="1"/>
</dbReference>
<feature type="domain" description="Glycosyltransferase 2-like" evidence="1">
    <location>
        <begin position="8"/>
        <end position="167"/>
    </location>
</feature>
<name>R9HMI1_PHOVU</name>
<dbReference type="InterPro" id="IPR001173">
    <property type="entry name" value="Glyco_trans_2-like"/>
</dbReference>
<dbReference type="SUPFAM" id="SSF53448">
    <property type="entry name" value="Nucleotide-diphospho-sugar transferases"/>
    <property type="match status" value="1"/>
</dbReference>
<evidence type="ECO:0000313" key="3">
    <source>
        <dbReference type="Proteomes" id="UP000014151"/>
    </source>
</evidence>
<reference evidence="2 3" key="1">
    <citation type="submission" date="2013-04" db="EMBL/GenBank/DDBJ databases">
        <title>The Genome Sequence of Bacteroides vulgatus dnLKV7.</title>
        <authorList>
            <consortium name="The Broad Institute Genomics Platform"/>
            <consortium name="The Broad Institute Genome Sequencing Center for Infectious Disease"/>
            <person name="Earl A."/>
            <person name="Xavier R."/>
            <person name="Kuhn K."/>
            <person name="Stappenbeck T."/>
            <person name="Walker B."/>
            <person name="Young S."/>
            <person name="Zeng Q."/>
            <person name="Gargeya S."/>
            <person name="Fitzgerald M."/>
            <person name="Haas B."/>
            <person name="Abouelleil A."/>
            <person name="Allen A.W."/>
            <person name="Alvarado L."/>
            <person name="Arachchi H.M."/>
            <person name="Berlin A.M."/>
            <person name="Chapman S.B."/>
            <person name="Gainer-Dewar J."/>
            <person name="Goldberg J."/>
            <person name="Griggs A."/>
            <person name="Gujja S."/>
            <person name="Hansen M."/>
            <person name="Howarth C."/>
            <person name="Imamovic A."/>
            <person name="Ireland A."/>
            <person name="Larimer J."/>
            <person name="McCowan C."/>
            <person name="Murphy C."/>
            <person name="Pearson M."/>
            <person name="Poon T.W."/>
            <person name="Priest M."/>
            <person name="Roberts A."/>
            <person name="Saif S."/>
            <person name="Shea T."/>
            <person name="Sisk P."/>
            <person name="Sykes S."/>
            <person name="Wortman J."/>
            <person name="Nusbaum C."/>
            <person name="Birren B."/>
        </authorList>
    </citation>
    <scope>NUCLEOTIDE SEQUENCE [LARGE SCALE GENOMIC DNA]</scope>
    <source>
        <strain evidence="3">dnLKV7</strain>
    </source>
</reference>
<accession>R9HMI1</accession>
<sequence length="280" mass="33155">MKKYKLVIITVTYNPNVKELNLFINSYYKYNDLGDNAKLIIVDNSPTDLWGRTEFAQRYNDIEFISNPSNPGFGASNNIGFKKYLSEYTLFINNDVEFLEPLFKLLIKEFEKDISLGCIGIHQKGGAPSFFQKMTAPPNTKLDKFDQKIHFISGAFMFFKSQIFIEIGMFDPKLFMYFEEFDLSERLLSKGYKTIYLDKYHFLHKAGHRTEQNEFAAQKGSDSFCYICKKYQLNYKQKNQAYIKRMRKMIIYNLLVLNIKEVLKLRRIINYRKKVIKENF</sequence>
<dbReference type="EMBL" id="ASSN01000005">
    <property type="protein sequence ID" value="EOS05248.1"/>
    <property type="molecule type" value="Genomic_DNA"/>
</dbReference>
<dbReference type="Pfam" id="PF00535">
    <property type="entry name" value="Glycos_transf_2"/>
    <property type="match status" value="1"/>
</dbReference>
<dbReference type="InterPro" id="IPR029044">
    <property type="entry name" value="Nucleotide-diphossugar_trans"/>
</dbReference>
<dbReference type="Proteomes" id="UP000014151">
    <property type="component" value="Unassembled WGS sequence"/>
</dbReference>
<gene>
    <name evidence="2" type="ORF">C800_00605</name>
</gene>
<proteinExistence type="predicted"/>